<evidence type="ECO:0000313" key="12">
    <source>
        <dbReference type="EMBL" id="KCZ87074.1"/>
    </source>
</evidence>
<name>A0A059F8Y6_9PROT</name>
<keyword evidence="2" id="KW-0813">Transport</keyword>
<dbReference type="FunFam" id="3.40.50.720:FF:000036">
    <property type="entry name" value="Glutathione-regulated potassium-efflux system protein KefB"/>
    <property type="match status" value="1"/>
</dbReference>
<keyword evidence="7 10" id="KW-1133">Transmembrane helix</keyword>
<comment type="caution">
    <text evidence="12">The sequence shown here is derived from an EMBL/GenBank/DDBJ whole genome shotgun (WGS) entry which is preliminary data.</text>
</comment>
<evidence type="ECO:0000256" key="2">
    <source>
        <dbReference type="ARBA" id="ARBA00022448"/>
    </source>
</evidence>
<evidence type="ECO:0000256" key="7">
    <source>
        <dbReference type="ARBA" id="ARBA00022989"/>
    </source>
</evidence>
<sequence length="578" mass="60821">MEHAAHGPSPTLIKDLLVFLIAAGILVPAMRWLKMPTIIAFMLAGVGLGPYALGHFAEDYPVLTFFSITEPEAALPLAELGVLFLLFLLGVEFSFQRLWALRKVVLGAGGMQTLLSAAVIAVAGWALGLDPAVSLILGLALALSSTAIVMQVLVEEKRAAQPVGRTSLGVLLFQDIMVAPILIFVGFVGLKSDANLGGVLLDALIRGLIAIAVIWVIGNFLLGRVFRLAAASGGRDFLMALTLLTVVGAAAITYSAGLSVALGAFLAGLLVGETEFKHQTEVDLEPFKGLLLGLFFMTVGMSLDLPAIAGQLGPILAVLAGLIVAKVGIAYLACRLFAGGHPISIEAALLLAPAGEFAFIILTAAQAGNAVTREVATFAAAVAGLSMLLTPLLGQLGRKLAARRPAKVDPEGMQLTDPSEMENHVVLAGYGRVGRAVARVLKDEEVSILAIDRDPEKVHQARLDGLTAYVGDAARPEILTLTGIAKAEQFIVTVDDPNRARDMVSSARSLHRDILILARAHDGEHAAELEKAGAAHVVPEAVESGLQMAGMALEGFGYETETVRDILAVVRDEEYRRA</sequence>
<dbReference type="PATRIC" id="fig|1280951.3.peg.3297"/>
<dbReference type="InterPro" id="IPR036291">
    <property type="entry name" value="NAD(P)-bd_dom_sf"/>
</dbReference>
<evidence type="ECO:0000256" key="8">
    <source>
        <dbReference type="ARBA" id="ARBA00023065"/>
    </source>
</evidence>
<evidence type="ECO:0000313" key="13">
    <source>
        <dbReference type="Proteomes" id="UP000025061"/>
    </source>
</evidence>
<dbReference type="InterPro" id="IPR006153">
    <property type="entry name" value="Cation/H_exchanger_TM"/>
</dbReference>
<evidence type="ECO:0000256" key="6">
    <source>
        <dbReference type="ARBA" id="ARBA00022958"/>
    </source>
</evidence>
<dbReference type="GO" id="GO:0006813">
    <property type="term" value="P:potassium ion transport"/>
    <property type="evidence" value="ECO:0007669"/>
    <property type="project" value="UniProtKB-KW"/>
</dbReference>
<keyword evidence="9 10" id="KW-0472">Membrane</keyword>
<dbReference type="GO" id="GO:0015297">
    <property type="term" value="F:antiporter activity"/>
    <property type="evidence" value="ECO:0007669"/>
    <property type="project" value="UniProtKB-KW"/>
</dbReference>
<dbReference type="SUPFAM" id="SSF51735">
    <property type="entry name" value="NAD(P)-binding Rossmann-fold domains"/>
    <property type="match status" value="1"/>
</dbReference>
<feature type="transmembrane region" description="Helical" evidence="10">
    <location>
        <begin position="203"/>
        <end position="225"/>
    </location>
</feature>
<evidence type="ECO:0000256" key="10">
    <source>
        <dbReference type="SAM" id="Phobius"/>
    </source>
</evidence>
<dbReference type="Pfam" id="PF02254">
    <property type="entry name" value="TrkA_N"/>
    <property type="match status" value="1"/>
</dbReference>
<evidence type="ECO:0000259" key="11">
    <source>
        <dbReference type="PROSITE" id="PS51201"/>
    </source>
</evidence>
<feature type="transmembrane region" description="Helical" evidence="10">
    <location>
        <begin position="375"/>
        <end position="394"/>
    </location>
</feature>
<keyword evidence="6" id="KW-0630">Potassium</keyword>
<evidence type="ECO:0000256" key="1">
    <source>
        <dbReference type="ARBA" id="ARBA00004127"/>
    </source>
</evidence>
<feature type="transmembrane region" description="Helical" evidence="10">
    <location>
        <begin position="315"/>
        <end position="337"/>
    </location>
</feature>
<dbReference type="PANTHER" id="PTHR46157">
    <property type="entry name" value="K(+) EFFLUX ANTIPORTER 3, CHLOROPLASTIC"/>
    <property type="match status" value="1"/>
</dbReference>
<dbReference type="Pfam" id="PF00999">
    <property type="entry name" value="Na_H_Exchanger"/>
    <property type="match status" value="1"/>
</dbReference>
<dbReference type="OrthoDB" id="9781411at2"/>
<dbReference type="InterPro" id="IPR003148">
    <property type="entry name" value="RCK_N"/>
</dbReference>
<feature type="transmembrane region" description="Helical" evidence="10">
    <location>
        <begin position="237"/>
        <end position="254"/>
    </location>
</feature>
<evidence type="ECO:0000256" key="3">
    <source>
        <dbReference type="ARBA" id="ARBA00022449"/>
    </source>
</evidence>
<feature type="transmembrane region" description="Helical" evidence="10">
    <location>
        <begin position="133"/>
        <end position="154"/>
    </location>
</feature>
<keyword evidence="13" id="KW-1185">Reference proteome</keyword>
<keyword evidence="5 10" id="KW-0812">Transmembrane</keyword>
<comment type="subcellular location">
    <subcellularLocation>
        <location evidence="1">Endomembrane system</location>
        <topology evidence="1">Multi-pass membrane protein</topology>
    </subcellularLocation>
</comment>
<feature type="transmembrane region" description="Helical" evidence="10">
    <location>
        <begin position="73"/>
        <end position="93"/>
    </location>
</feature>
<dbReference type="GO" id="GO:0012505">
    <property type="term" value="C:endomembrane system"/>
    <property type="evidence" value="ECO:0007669"/>
    <property type="project" value="UniProtKB-SubCell"/>
</dbReference>
<proteinExistence type="predicted"/>
<dbReference type="EMBL" id="ARYI01000020">
    <property type="protein sequence ID" value="KCZ87074.1"/>
    <property type="molecule type" value="Genomic_DNA"/>
</dbReference>
<dbReference type="GO" id="GO:1902600">
    <property type="term" value="P:proton transmembrane transport"/>
    <property type="evidence" value="ECO:0007669"/>
    <property type="project" value="InterPro"/>
</dbReference>
<dbReference type="GO" id="GO:0005886">
    <property type="term" value="C:plasma membrane"/>
    <property type="evidence" value="ECO:0007669"/>
    <property type="project" value="TreeGrafter"/>
</dbReference>
<dbReference type="PROSITE" id="PS51201">
    <property type="entry name" value="RCK_N"/>
    <property type="match status" value="1"/>
</dbReference>
<feature type="transmembrane region" description="Helical" evidence="10">
    <location>
        <begin position="166"/>
        <end position="188"/>
    </location>
</feature>
<reference evidence="12 13" key="1">
    <citation type="submission" date="2013-04" db="EMBL/GenBank/DDBJ databases">
        <title>Hyphomonas hirschiana VP5 Genome Sequencing.</title>
        <authorList>
            <person name="Lai Q."/>
            <person name="Shao Z."/>
        </authorList>
    </citation>
    <scope>NUCLEOTIDE SEQUENCE [LARGE SCALE GENOMIC DNA]</scope>
    <source>
        <strain evidence="12 13">VP5</strain>
    </source>
</reference>
<dbReference type="Gene3D" id="1.20.1530.20">
    <property type="match status" value="1"/>
</dbReference>
<dbReference type="RefSeq" id="WP_011647751.1">
    <property type="nucleotide sequence ID" value="NZ_ARYI01000020.1"/>
</dbReference>
<keyword evidence="8" id="KW-0406">Ion transport</keyword>
<feature type="transmembrane region" description="Helical" evidence="10">
    <location>
        <begin position="349"/>
        <end position="369"/>
    </location>
</feature>
<accession>A0A059F8Y6</accession>
<dbReference type="PANTHER" id="PTHR46157:SF4">
    <property type="entry name" value="K(+) EFFLUX ANTIPORTER 3, CHLOROPLASTIC"/>
    <property type="match status" value="1"/>
</dbReference>
<dbReference type="Proteomes" id="UP000025061">
    <property type="component" value="Unassembled WGS sequence"/>
</dbReference>
<feature type="transmembrane region" description="Helical" evidence="10">
    <location>
        <begin position="37"/>
        <end position="53"/>
    </location>
</feature>
<evidence type="ECO:0000256" key="9">
    <source>
        <dbReference type="ARBA" id="ARBA00023136"/>
    </source>
</evidence>
<dbReference type="AlphaFoldDB" id="A0A059F8Y6"/>
<feature type="transmembrane region" description="Helical" evidence="10">
    <location>
        <begin position="12"/>
        <end position="30"/>
    </location>
</feature>
<keyword evidence="4" id="KW-0633">Potassium transport</keyword>
<feature type="transmembrane region" description="Helical" evidence="10">
    <location>
        <begin position="105"/>
        <end position="127"/>
    </location>
</feature>
<evidence type="ECO:0000256" key="5">
    <source>
        <dbReference type="ARBA" id="ARBA00022692"/>
    </source>
</evidence>
<keyword evidence="3" id="KW-0050">Antiport</keyword>
<organism evidence="12 13">
    <name type="scientific">Hyphomonas hirschiana VP5</name>
    <dbReference type="NCBI Taxonomy" id="1280951"/>
    <lineage>
        <taxon>Bacteria</taxon>
        <taxon>Pseudomonadati</taxon>
        <taxon>Pseudomonadota</taxon>
        <taxon>Alphaproteobacteria</taxon>
        <taxon>Hyphomonadales</taxon>
        <taxon>Hyphomonadaceae</taxon>
        <taxon>Hyphomonas</taxon>
    </lineage>
</organism>
<evidence type="ECO:0000256" key="4">
    <source>
        <dbReference type="ARBA" id="ARBA00022538"/>
    </source>
</evidence>
<gene>
    <name evidence="12" type="ORF">HHI_16362</name>
</gene>
<dbReference type="Gene3D" id="3.40.50.720">
    <property type="entry name" value="NAD(P)-binding Rossmann-like Domain"/>
    <property type="match status" value="1"/>
</dbReference>
<feature type="domain" description="RCK N-terminal" evidence="11">
    <location>
        <begin position="422"/>
        <end position="539"/>
    </location>
</feature>
<dbReference type="InterPro" id="IPR038770">
    <property type="entry name" value="Na+/solute_symporter_sf"/>
</dbReference>
<protein>
    <submittedName>
        <fullName evidence="12">Glutathione-regulated potassium-efflux system protein</fullName>
    </submittedName>
</protein>